<dbReference type="EMBL" id="JARQWQ010000124">
    <property type="protein sequence ID" value="KAK2549584.1"/>
    <property type="molecule type" value="Genomic_DNA"/>
</dbReference>
<protein>
    <submittedName>
        <fullName evidence="1">Uncharacterized protein</fullName>
    </submittedName>
</protein>
<reference evidence="1" key="1">
    <citation type="journal article" date="2023" name="G3 (Bethesda)">
        <title>Whole genome assembly and annotation of the endangered Caribbean coral Acropora cervicornis.</title>
        <authorList>
            <person name="Selwyn J.D."/>
            <person name="Vollmer S.V."/>
        </authorList>
    </citation>
    <scope>NUCLEOTIDE SEQUENCE</scope>
    <source>
        <strain evidence="1">K2</strain>
    </source>
</reference>
<proteinExistence type="predicted"/>
<evidence type="ECO:0000313" key="2">
    <source>
        <dbReference type="Proteomes" id="UP001249851"/>
    </source>
</evidence>
<organism evidence="1 2">
    <name type="scientific">Acropora cervicornis</name>
    <name type="common">Staghorn coral</name>
    <dbReference type="NCBI Taxonomy" id="6130"/>
    <lineage>
        <taxon>Eukaryota</taxon>
        <taxon>Metazoa</taxon>
        <taxon>Cnidaria</taxon>
        <taxon>Anthozoa</taxon>
        <taxon>Hexacorallia</taxon>
        <taxon>Scleractinia</taxon>
        <taxon>Astrocoeniina</taxon>
        <taxon>Acroporidae</taxon>
        <taxon>Acropora</taxon>
    </lineage>
</organism>
<dbReference type="AlphaFoldDB" id="A0AAD9PV01"/>
<keyword evidence="2" id="KW-1185">Reference proteome</keyword>
<evidence type="ECO:0000313" key="1">
    <source>
        <dbReference type="EMBL" id="KAK2549584.1"/>
    </source>
</evidence>
<dbReference type="Proteomes" id="UP001249851">
    <property type="component" value="Unassembled WGS sequence"/>
</dbReference>
<sequence>MAQNKGRIQCLLWTINRTLKQMGYAFLEAIKKGISWEKDVRENLWFSRKVKRTYCNDICFYLDGVSFYHKDNPLDDARAPKSKIWRKRKEGPSVTTKGTHIGCGRRVVKMIVAISYGKVVIYCEQ</sequence>
<comment type="caution">
    <text evidence="1">The sequence shown here is derived from an EMBL/GenBank/DDBJ whole genome shotgun (WGS) entry which is preliminary data.</text>
</comment>
<reference evidence="1" key="2">
    <citation type="journal article" date="2023" name="Science">
        <title>Genomic signatures of disease resistance in endangered staghorn corals.</title>
        <authorList>
            <person name="Vollmer S.V."/>
            <person name="Selwyn J.D."/>
            <person name="Despard B.A."/>
            <person name="Roesel C.L."/>
        </authorList>
    </citation>
    <scope>NUCLEOTIDE SEQUENCE</scope>
    <source>
        <strain evidence="1">K2</strain>
    </source>
</reference>
<accession>A0AAD9PV01</accession>
<name>A0AAD9PV01_ACRCE</name>
<gene>
    <name evidence="1" type="ORF">P5673_029973</name>
</gene>